<sequence length="150" mass="17248">MKKLLGLAFLMLLVVSITSMTSAKLQTATNTSLEGTWELINRYNYDENGVSDTLQNINGYRQIKIYSKGKVMWTRYSPDDPAEWFGYGSYSNTENILKEQLEFGSAAMMQVIDTVQVFEFELLLDKDTYSQITKDAEGNRSYSENYQRID</sequence>
<reference evidence="3" key="1">
    <citation type="journal article" date="2019" name="Int. J. Syst. Evol. Microbiol.">
        <title>The Global Catalogue of Microorganisms (GCM) 10K type strain sequencing project: providing services to taxonomists for standard genome sequencing and annotation.</title>
        <authorList>
            <consortium name="The Broad Institute Genomics Platform"/>
            <consortium name="The Broad Institute Genome Sequencing Center for Infectious Disease"/>
            <person name="Wu L."/>
            <person name="Ma J."/>
        </authorList>
    </citation>
    <scope>NUCLEOTIDE SEQUENCE [LARGE SCALE GENOMIC DNA]</scope>
    <source>
        <strain evidence="3">CCUG 61948</strain>
    </source>
</reference>
<proteinExistence type="predicted"/>
<evidence type="ECO:0000313" key="2">
    <source>
        <dbReference type="EMBL" id="MFD0799403.1"/>
    </source>
</evidence>
<keyword evidence="1" id="KW-0732">Signal</keyword>
<comment type="caution">
    <text evidence="2">The sequence shown here is derived from an EMBL/GenBank/DDBJ whole genome shotgun (WGS) entry which is preliminary data.</text>
</comment>
<dbReference type="Proteomes" id="UP001597012">
    <property type="component" value="Unassembled WGS sequence"/>
</dbReference>
<feature type="signal peptide" evidence="1">
    <location>
        <begin position="1"/>
        <end position="23"/>
    </location>
</feature>
<evidence type="ECO:0000313" key="3">
    <source>
        <dbReference type="Proteomes" id="UP001597012"/>
    </source>
</evidence>
<dbReference type="RefSeq" id="WP_379936380.1">
    <property type="nucleotide sequence ID" value="NZ_JBHTHY010000024.1"/>
</dbReference>
<dbReference type="EMBL" id="JBHTHY010000024">
    <property type="protein sequence ID" value="MFD0799403.1"/>
    <property type="molecule type" value="Genomic_DNA"/>
</dbReference>
<evidence type="ECO:0000256" key="1">
    <source>
        <dbReference type="SAM" id="SignalP"/>
    </source>
</evidence>
<organism evidence="2 3">
    <name type="scientific">Maribacter chungangensis</name>
    <dbReference type="NCBI Taxonomy" id="1069117"/>
    <lineage>
        <taxon>Bacteria</taxon>
        <taxon>Pseudomonadati</taxon>
        <taxon>Bacteroidota</taxon>
        <taxon>Flavobacteriia</taxon>
        <taxon>Flavobacteriales</taxon>
        <taxon>Flavobacteriaceae</taxon>
        <taxon>Maribacter</taxon>
    </lineage>
</organism>
<dbReference type="Gene3D" id="2.40.128.490">
    <property type="entry name" value="Uncharacterised protein PF14869, DUF4488"/>
    <property type="match status" value="1"/>
</dbReference>
<keyword evidence="3" id="KW-1185">Reference proteome</keyword>
<evidence type="ECO:0008006" key="4">
    <source>
        <dbReference type="Google" id="ProtNLM"/>
    </source>
</evidence>
<protein>
    <recommendedName>
        <fullName evidence="4">Lipocalin-like domain-containing protein</fullName>
    </recommendedName>
</protein>
<accession>A0ABW3B883</accession>
<gene>
    <name evidence="2" type="ORF">ACFQZJ_18165</name>
</gene>
<name>A0ABW3B883_9FLAO</name>
<feature type="chain" id="PRO_5045182259" description="Lipocalin-like domain-containing protein" evidence="1">
    <location>
        <begin position="24"/>
        <end position="150"/>
    </location>
</feature>